<evidence type="ECO:0000256" key="4">
    <source>
        <dbReference type="ARBA" id="ARBA00022496"/>
    </source>
</evidence>
<organism evidence="7 8">
    <name type="scientific">Vibrio atlanticus</name>
    <dbReference type="NCBI Taxonomy" id="693153"/>
    <lineage>
        <taxon>Bacteria</taxon>
        <taxon>Pseudomonadati</taxon>
        <taxon>Pseudomonadota</taxon>
        <taxon>Gammaproteobacteria</taxon>
        <taxon>Vibrionales</taxon>
        <taxon>Vibrionaceae</taxon>
        <taxon>Vibrio</taxon>
    </lineage>
</organism>
<dbReference type="PANTHER" id="PTHR30532">
    <property type="entry name" value="IRON III DICITRATE-BINDING PERIPLASMIC PROTEIN"/>
    <property type="match status" value="1"/>
</dbReference>
<dbReference type="GO" id="GO:1901678">
    <property type="term" value="P:iron coordination entity transport"/>
    <property type="evidence" value="ECO:0007669"/>
    <property type="project" value="UniProtKB-ARBA"/>
</dbReference>
<dbReference type="InterPro" id="IPR002491">
    <property type="entry name" value="ABC_transptr_periplasmic_BD"/>
</dbReference>
<feature type="domain" description="Fe/B12 periplasmic-binding" evidence="6">
    <location>
        <begin position="69"/>
        <end position="325"/>
    </location>
</feature>
<name>A0A1C3IPN5_9VIBR</name>
<protein>
    <submittedName>
        <fullName evidence="7">Fe(3+)-citrate-binding protein YfmC</fullName>
    </submittedName>
</protein>
<keyword evidence="5" id="KW-0732">Signal</keyword>
<evidence type="ECO:0000313" key="7">
    <source>
        <dbReference type="EMBL" id="SBS63386.1"/>
    </source>
</evidence>
<dbReference type="EMBL" id="FLQP01000020">
    <property type="protein sequence ID" value="SBS63386.1"/>
    <property type="molecule type" value="Genomic_DNA"/>
</dbReference>
<keyword evidence="4" id="KW-0408">Iron</keyword>
<dbReference type="Proteomes" id="UP000092876">
    <property type="component" value="Unassembled WGS sequence"/>
</dbReference>
<dbReference type="SUPFAM" id="SSF53807">
    <property type="entry name" value="Helical backbone' metal receptor"/>
    <property type="match status" value="1"/>
</dbReference>
<evidence type="ECO:0000256" key="2">
    <source>
        <dbReference type="ARBA" id="ARBA00008814"/>
    </source>
</evidence>
<evidence type="ECO:0000256" key="5">
    <source>
        <dbReference type="ARBA" id="ARBA00022729"/>
    </source>
</evidence>
<dbReference type="Gene3D" id="3.40.50.1980">
    <property type="entry name" value="Nitrogenase molybdenum iron protein domain"/>
    <property type="match status" value="2"/>
</dbReference>
<evidence type="ECO:0000259" key="6">
    <source>
        <dbReference type="PROSITE" id="PS50983"/>
    </source>
</evidence>
<dbReference type="AlphaFoldDB" id="A0A1C3IPN5"/>
<keyword evidence="3" id="KW-0813">Transport</keyword>
<reference evidence="8" key="1">
    <citation type="submission" date="2016-06" db="EMBL/GenBank/DDBJ databases">
        <authorList>
            <person name="Rodrigo-Torres Lidia"/>
            <person name="Arahal R.David."/>
        </authorList>
    </citation>
    <scope>NUCLEOTIDE SEQUENCE [LARGE SCALE GENOMIC DNA]</scope>
    <source>
        <strain evidence="8">CECT 7223</strain>
    </source>
</reference>
<evidence type="ECO:0000256" key="1">
    <source>
        <dbReference type="ARBA" id="ARBA00004196"/>
    </source>
</evidence>
<dbReference type="GeneID" id="94235835"/>
<keyword evidence="4" id="KW-0410">Iron transport</keyword>
<comment type="subcellular location">
    <subcellularLocation>
        <location evidence="1">Cell envelope</location>
    </subcellularLocation>
</comment>
<evidence type="ECO:0000256" key="3">
    <source>
        <dbReference type="ARBA" id="ARBA00022448"/>
    </source>
</evidence>
<evidence type="ECO:0000313" key="8">
    <source>
        <dbReference type="Proteomes" id="UP000092876"/>
    </source>
</evidence>
<dbReference type="InterPro" id="IPR051313">
    <property type="entry name" value="Bact_iron-sidero_bind"/>
</dbReference>
<proteinExistence type="inferred from homology"/>
<accession>A0A1C3IPN5</accession>
<dbReference type="NCBIfam" id="NF008501">
    <property type="entry name" value="PRK11411.1"/>
    <property type="match status" value="1"/>
</dbReference>
<dbReference type="GO" id="GO:0030288">
    <property type="term" value="C:outer membrane-bounded periplasmic space"/>
    <property type="evidence" value="ECO:0007669"/>
    <property type="project" value="TreeGrafter"/>
</dbReference>
<sequence>MENSSRLLFSNQWLLPNGLLSFKRHFLFSRIAITLALLALSLFSFSSSAKTRIIQDEQGQFEIATTPQRVVVLEFSFVDALAAVGVSPVGVADDNDTSRVIPAVRELVQPWESVGMRSQPSLEAIAVLKPDLIIADAERHRTVYQDLQRIAPTLLLKSRGETYQENLESALKVGIALDKQSAMEQRIHQHQQAMVEFKSHFSLKQTVQFAVVSEKGMWLHSPASYAGGVLTTLGIASPIVDPTDKAYLPTSFELLLKTNPDWLLLGAYSDPNIVDDWQKNPLFNVLTSAKNQQVVEVSPALWSLNRGMLAAEQMAKNLEQILDRS</sequence>
<dbReference type="CDD" id="cd01146">
    <property type="entry name" value="FhuD"/>
    <property type="match status" value="1"/>
</dbReference>
<dbReference type="RefSeq" id="WP_009844802.1">
    <property type="nucleotide sequence ID" value="NZ_AP025461.1"/>
</dbReference>
<comment type="similarity">
    <text evidence="2">Belongs to the bacterial solute-binding protein 8 family.</text>
</comment>
<dbReference type="PANTHER" id="PTHR30532:SF29">
    <property type="entry name" value="FE(3+) DICITRATE-BINDING PERIPLASMIC PROTEIN"/>
    <property type="match status" value="1"/>
</dbReference>
<keyword evidence="4" id="KW-0406">Ion transport</keyword>
<dbReference type="PROSITE" id="PS50983">
    <property type="entry name" value="FE_B12_PBP"/>
    <property type="match status" value="1"/>
</dbReference>
<gene>
    <name evidence="7" type="primary">yfmC</name>
    <name evidence="7" type="ORF">VAT7223_01636</name>
</gene>
<dbReference type="Pfam" id="PF01497">
    <property type="entry name" value="Peripla_BP_2"/>
    <property type="match status" value="1"/>
</dbReference>